<evidence type="ECO:0000313" key="5">
    <source>
        <dbReference type="EMBL" id="NYA70290.1"/>
    </source>
</evidence>
<dbReference type="PANTHER" id="PTHR46797">
    <property type="entry name" value="HTH-TYPE TRANSCRIPTIONAL REGULATOR"/>
    <property type="match status" value="1"/>
</dbReference>
<organism evidence="5 6">
    <name type="scientific">Flavobacterium agri</name>
    <dbReference type="NCBI Taxonomy" id="2743471"/>
    <lineage>
        <taxon>Bacteria</taxon>
        <taxon>Pseudomonadati</taxon>
        <taxon>Bacteroidota</taxon>
        <taxon>Flavobacteriia</taxon>
        <taxon>Flavobacteriales</taxon>
        <taxon>Flavobacteriaceae</taxon>
        <taxon>Flavobacterium</taxon>
    </lineage>
</organism>
<dbReference type="RefSeq" id="WP_176005105.1">
    <property type="nucleotide sequence ID" value="NZ_JABWMI010000006.1"/>
</dbReference>
<dbReference type="SUPFAM" id="SSF47413">
    <property type="entry name" value="lambda repressor-like DNA-binding domains"/>
    <property type="match status" value="1"/>
</dbReference>
<dbReference type="InterPro" id="IPR001387">
    <property type="entry name" value="Cro/C1-type_HTH"/>
</dbReference>
<dbReference type="InterPro" id="IPR050807">
    <property type="entry name" value="TransReg_Diox_bact_type"/>
</dbReference>
<keyword evidence="6" id="KW-1185">Reference proteome</keyword>
<dbReference type="PROSITE" id="PS50943">
    <property type="entry name" value="HTH_CROC1"/>
    <property type="match status" value="1"/>
</dbReference>
<keyword evidence="2" id="KW-0238">DNA-binding</keyword>
<dbReference type="EMBL" id="JACBJI010000002">
    <property type="protein sequence ID" value="NYA70290.1"/>
    <property type="molecule type" value="Genomic_DNA"/>
</dbReference>
<dbReference type="Proteomes" id="UP000535020">
    <property type="component" value="Unassembled WGS sequence"/>
</dbReference>
<name>A0A7Y9C4V7_9FLAO</name>
<dbReference type="InterPro" id="IPR010982">
    <property type="entry name" value="Lambda_DNA-bd_dom_sf"/>
</dbReference>
<evidence type="ECO:0000256" key="3">
    <source>
        <dbReference type="ARBA" id="ARBA00023163"/>
    </source>
</evidence>
<dbReference type="Gene3D" id="1.10.260.40">
    <property type="entry name" value="lambda repressor-like DNA-binding domains"/>
    <property type="match status" value="1"/>
</dbReference>
<dbReference type="CDD" id="cd00093">
    <property type="entry name" value="HTH_XRE"/>
    <property type="match status" value="1"/>
</dbReference>
<evidence type="ECO:0000259" key="4">
    <source>
        <dbReference type="PROSITE" id="PS50943"/>
    </source>
</evidence>
<comment type="caution">
    <text evidence="5">The sequence shown here is derived from an EMBL/GenBank/DDBJ whole genome shotgun (WGS) entry which is preliminary data.</text>
</comment>
<proteinExistence type="predicted"/>
<evidence type="ECO:0000256" key="2">
    <source>
        <dbReference type="ARBA" id="ARBA00023125"/>
    </source>
</evidence>
<dbReference type="GO" id="GO:0005829">
    <property type="term" value="C:cytosol"/>
    <property type="evidence" value="ECO:0007669"/>
    <property type="project" value="TreeGrafter"/>
</dbReference>
<evidence type="ECO:0000256" key="1">
    <source>
        <dbReference type="ARBA" id="ARBA00023015"/>
    </source>
</evidence>
<evidence type="ECO:0000313" key="6">
    <source>
        <dbReference type="Proteomes" id="UP000535020"/>
    </source>
</evidence>
<keyword evidence="3" id="KW-0804">Transcription</keyword>
<dbReference type="PANTHER" id="PTHR46797:SF23">
    <property type="entry name" value="HTH-TYPE TRANSCRIPTIONAL REGULATOR SUTR"/>
    <property type="match status" value="1"/>
</dbReference>
<dbReference type="GO" id="GO:0003700">
    <property type="term" value="F:DNA-binding transcription factor activity"/>
    <property type="evidence" value="ECO:0007669"/>
    <property type="project" value="TreeGrafter"/>
</dbReference>
<accession>A0A7Y9C4V7</accession>
<dbReference type="AlphaFoldDB" id="A0A7Y9C4V7"/>
<protein>
    <submittedName>
        <fullName evidence="5">Helix-turn-helix transcriptional regulator</fullName>
    </submittedName>
</protein>
<reference evidence="5 6" key="1">
    <citation type="submission" date="2020-07" db="EMBL/GenBank/DDBJ databases">
        <authorList>
            <person name="Sun Q."/>
        </authorList>
    </citation>
    <scope>NUCLEOTIDE SEQUENCE [LARGE SCALE GENOMIC DNA]</scope>
    <source>
        <strain evidence="5 6">MAH-1</strain>
    </source>
</reference>
<gene>
    <name evidence="5" type="ORF">HZF10_05105</name>
</gene>
<dbReference type="SMART" id="SM00530">
    <property type="entry name" value="HTH_XRE"/>
    <property type="match status" value="1"/>
</dbReference>
<keyword evidence="1" id="KW-0805">Transcription regulation</keyword>
<dbReference type="Pfam" id="PF01381">
    <property type="entry name" value="HTH_3"/>
    <property type="match status" value="1"/>
</dbReference>
<dbReference type="GO" id="GO:0003677">
    <property type="term" value="F:DNA binding"/>
    <property type="evidence" value="ECO:0007669"/>
    <property type="project" value="UniProtKB-KW"/>
</dbReference>
<sequence>MELNDIVGSRIKALRLEKKISQETLAGLADIDRTYMQSIEKGQRNISIDMLRKLAKALGTTMSAILQDID</sequence>
<feature type="domain" description="HTH cro/C1-type" evidence="4">
    <location>
        <begin position="11"/>
        <end position="65"/>
    </location>
</feature>